<evidence type="ECO:0000256" key="4">
    <source>
        <dbReference type="ARBA" id="ARBA00023125"/>
    </source>
</evidence>
<dbReference type="SUPFAM" id="SSF52172">
    <property type="entry name" value="CheY-like"/>
    <property type="match status" value="1"/>
</dbReference>
<dbReference type="GO" id="GO:0006355">
    <property type="term" value="P:regulation of DNA-templated transcription"/>
    <property type="evidence" value="ECO:0007669"/>
    <property type="project" value="InterPro"/>
</dbReference>
<dbReference type="InterPro" id="IPR001867">
    <property type="entry name" value="OmpR/PhoB-type_DNA-bd"/>
</dbReference>
<feature type="DNA-binding region" description="OmpR/PhoB-type" evidence="7">
    <location>
        <begin position="122"/>
        <end position="220"/>
    </location>
</feature>
<dbReference type="InterPro" id="IPR001789">
    <property type="entry name" value="Sig_transdc_resp-reg_receiver"/>
</dbReference>
<evidence type="ECO:0000313" key="11">
    <source>
        <dbReference type="EMBL" id="QVL34825.1"/>
    </source>
</evidence>
<keyword evidence="3" id="KW-0805">Transcription regulation</keyword>
<accession>A0A8E6EX86</accession>
<dbReference type="InterPro" id="IPR011006">
    <property type="entry name" value="CheY-like_superfamily"/>
</dbReference>
<evidence type="ECO:0000256" key="2">
    <source>
        <dbReference type="ARBA" id="ARBA00023012"/>
    </source>
</evidence>
<dbReference type="AlphaFoldDB" id="A0A8E6EX86"/>
<keyword evidence="2" id="KW-0902">Two-component regulatory system</keyword>
<protein>
    <submittedName>
        <fullName evidence="11">Response regulator transcription factor</fullName>
    </submittedName>
</protein>
<organism evidence="11 12">
    <name type="scientific">Telmatocola sphagniphila</name>
    <dbReference type="NCBI Taxonomy" id="1123043"/>
    <lineage>
        <taxon>Bacteria</taxon>
        <taxon>Pseudomonadati</taxon>
        <taxon>Planctomycetota</taxon>
        <taxon>Planctomycetia</taxon>
        <taxon>Gemmatales</taxon>
        <taxon>Gemmataceae</taxon>
    </lineage>
</organism>
<gene>
    <name evidence="11" type="ORF">KIH39_02845</name>
</gene>
<dbReference type="Pfam" id="PF00072">
    <property type="entry name" value="Response_reg"/>
    <property type="match status" value="1"/>
</dbReference>
<dbReference type="Gene3D" id="6.10.250.690">
    <property type="match status" value="1"/>
</dbReference>
<keyword evidence="12" id="KW-1185">Reference proteome</keyword>
<dbReference type="PROSITE" id="PS50110">
    <property type="entry name" value="RESPONSE_REGULATORY"/>
    <property type="match status" value="1"/>
</dbReference>
<dbReference type="GO" id="GO:0005829">
    <property type="term" value="C:cytosol"/>
    <property type="evidence" value="ECO:0007669"/>
    <property type="project" value="TreeGrafter"/>
</dbReference>
<reference evidence="11" key="1">
    <citation type="submission" date="2021-05" db="EMBL/GenBank/DDBJ databases">
        <title>Complete genome sequence of the cellulolytic planctomycete Telmatocola sphagniphila SP2T and characterization of the first cellulase from planctomycetes.</title>
        <authorList>
            <person name="Rakitin A.L."/>
            <person name="Beletsky A.V."/>
            <person name="Naumoff D.G."/>
            <person name="Kulichevskaya I.S."/>
            <person name="Mardanov A.V."/>
            <person name="Ravin N.V."/>
            <person name="Dedysh S.N."/>
        </authorList>
    </citation>
    <scope>NUCLEOTIDE SEQUENCE</scope>
    <source>
        <strain evidence="11">SP2T</strain>
    </source>
</reference>
<feature type="region of interest" description="Disordered" evidence="8">
    <location>
        <begin position="223"/>
        <end position="242"/>
    </location>
</feature>
<dbReference type="GO" id="GO:0000976">
    <property type="term" value="F:transcription cis-regulatory region binding"/>
    <property type="evidence" value="ECO:0007669"/>
    <property type="project" value="TreeGrafter"/>
</dbReference>
<evidence type="ECO:0000313" key="12">
    <source>
        <dbReference type="Proteomes" id="UP000676194"/>
    </source>
</evidence>
<evidence type="ECO:0000256" key="8">
    <source>
        <dbReference type="SAM" id="MobiDB-lite"/>
    </source>
</evidence>
<proteinExistence type="predicted"/>
<keyword evidence="5" id="KW-0804">Transcription</keyword>
<feature type="domain" description="OmpR/PhoB-type" evidence="10">
    <location>
        <begin position="122"/>
        <end position="220"/>
    </location>
</feature>
<dbReference type="Gene3D" id="1.10.10.10">
    <property type="entry name" value="Winged helix-like DNA-binding domain superfamily/Winged helix DNA-binding domain"/>
    <property type="match status" value="1"/>
</dbReference>
<dbReference type="SMART" id="SM00448">
    <property type="entry name" value="REC"/>
    <property type="match status" value="1"/>
</dbReference>
<evidence type="ECO:0000256" key="7">
    <source>
        <dbReference type="PROSITE-ProRule" id="PRU01091"/>
    </source>
</evidence>
<sequence length="242" mass="27739">MLLIEDHKHLVKALRQGLEEEGFAVDVAYDGEDGNFKARATNYDVIILDLMLPKIDGLALIKEWRKAGIQTHVLMLTARDTLQDKITGLDHGADDYLTKPFELEELLARLRALIRRGHHIKDPVLRICDMTIDTSARVVKRAGQMIHLTPREYSLLEFLAYNRGKVVTRTMIWEHIYDEYDENTSNVVDVYIRYLRNKIDKGFDPPLILTRWGEGYMLRSEEMTAPASATPAETTSPSVELK</sequence>
<dbReference type="Gene3D" id="3.40.50.2300">
    <property type="match status" value="1"/>
</dbReference>
<feature type="domain" description="Response regulatory" evidence="9">
    <location>
        <begin position="1"/>
        <end position="114"/>
    </location>
</feature>
<dbReference type="Proteomes" id="UP000676194">
    <property type="component" value="Chromosome"/>
</dbReference>
<feature type="modified residue" description="4-aspartylphosphate" evidence="6">
    <location>
        <position position="49"/>
    </location>
</feature>
<dbReference type="InterPro" id="IPR016032">
    <property type="entry name" value="Sig_transdc_resp-reg_C-effctor"/>
</dbReference>
<dbReference type="GO" id="GO:0032993">
    <property type="term" value="C:protein-DNA complex"/>
    <property type="evidence" value="ECO:0007669"/>
    <property type="project" value="TreeGrafter"/>
</dbReference>
<dbReference type="PANTHER" id="PTHR48111:SF22">
    <property type="entry name" value="REGULATOR OF RPOS"/>
    <property type="match status" value="1"/>
</dbReference>
<dbReference type="FunFam" id="1.10.10.10:FF:000005">
    <property type="entry name" value="Two-component system response regulator"/>
    <property type="match status" value="1"/>
</dbReference>
<evidence type="ECO:0000256" key="3">
    <source>
        <dbReference type="ARBA" id="ARBA00023015"/>
    </source>
</evidence>
<dbReference type="InterPro" id="IPR036388">
    <property type="entry name" value="WH-like_DNA-bd_sf"/>
</dbReference>
<dbReference type="FunFam" id="3.40.50.2300:FF:000002">
    <property type="entry name" value="DNA-binding response regulator PhoP"/>
    <property type="match status" value="1"/>
</dbReference>
<evidence type="ECO:0000256" key="6">
    <source>
        <dbReference type="PROSITE-ProRule" id="PRU00169"/>
    </source>
</evidence>
<dbReference type="GO" id="GO:0000156">
    <property type="term" value="F:phosphorelay response regulator activity"/>
    <property type="evidence" value="ECO:0007669"/>
    <property type="project" value="TreeGrafter"/>
</dbReference>
<keyword evidence="4 7" id="KW-0238">DNA-binding</keyword>
<evidence type="ECO:0000256" key="1">
    <source>
        <dbReference type="ARBA" id="ARBA00022553"/>
    </source>
</evidence>
<evidence type="ECO:0000256" key="5">
    <source>
        <dbReference type="ARBA" id="ARBA00023163"/>
    </source>
</evidence>
<dbReference type="KEGG" id="tsph:KIH39_02845"/>
<dbReference type="InterPro" id="IPR039420">
    <property type="entry name" value="WalR-like"/>
</dbReference>
<name>A0A8E6EX86_9BACT</name>
<dbReference type="CDD" id="cd00383">
    <property type="entry name" value="trans_reg_C"/>
    <property type="match status" value="1"/>
</dbReference>
<dbReference type="SUPFAM" id="SSF46894">
    <property type="entry name" value="C-terminal effector domain of the bipartite response regulators"/>
    <property type="match status" value="1"/>
</dbReference>
<dbReference type="PANTHER" id="PTHR48111">
    <property type="entry name" value="REGULATOR OF RPOS"/>
    <property type="match status" value="1"/>
</dbReference>
<keyword evidence="1 6" id="KW-0597">Phosphoprotein</keyword>
<evidence type="ECO:0000259" key="10">
    <source>
        <dbReference type="PROSITE" id="PS51755"/>
    </source>
</evidence>
<dbReference type="EMBL" id="CP074694">
    <property type="protein sequence ID" value="QVL34825.1"/>
    <property type="molecule type" value="Genomic_DNA"/>
</dbReference>
<dbReference type="PROSITE" id="PS51755">
    <property type="entry name" value="OMPR_PHOB"/>
    <property type="match status" value="1"/>
</dbReference>
<evidence type="ECO:0000259" key="9">
    <source>
        <dbReference type="PROSITE" id="PS50110"/>
    </source>
</evidence>
<dbReference type="Pfam" id="PF00486">
    <property type="entry name" value="Trans_reg_C"/>
    <property type="match status" value="1"/>
</dbReference>
<dbReference type="SMART" id="SM00862">
    <property type="entry name" value="Trans_reg_C"/>
    <property type="match status" value="1"/>
</dbReference>